<dbReference type="EMBL" id="CP098747">
    <property type="protein sequence ID" value="USG61958.1"/>
    <property type="molecule type" value="Genomic_DNA"/>
</dbReference>
<accession>A0ABY4W752</accession>
<evidence type="ECO:0000259" key="8">
    <source>
        <dbReference type="PROSITE" id="PS50110"/>
    </source>
</evidence>
<keyword evidence="11" id="KW-1185">Reference proteome</keyword>
<feature type="domain" description="OmpR/PhoB-type" evidence="9">
    <location>
        <begin position="101"/>
        <end position="203"/>
    </location>
</feature>
<protein>
    <submittedName>
        <fullName evidence="10">Response regulator transcription factor</fullName>
    </submittedName>
</protein>
<keyword evidence="2" id="KW-0902">Two-component regulatory system</keyword>
<gene>
    <name evidence="10" type="ORF">NBZ79_03090</name>
</gene>
<dbReference type="InterPro" id="IPR001789">
    <property type="entry name" value="Sig_transdc_resp-reg_receiver"/>
</dbReference>
<dbReference type="InterPro" id="IPR039420">
    <property type="entry name" value="WalR-like"/>
</dbReference>
<name>A0ABY4W752_9PROT</name>
<reference evidence="10" key="1">
    <citation type="submission" date="2022-06" db="EMBL/GenBank/DDBJ databases">
        <title>Sneathiella actinostolidae sp. nov., isolated from a sea anemonein the Western Pacific Ocean.</title>
        <authorList>
            <person name="Wei M.J."/>
        </authorList>
    </citation>
    <scope>NUCLEOTIDE SEQUENCE</scope>
    <source>
        <strain evidence="10">PHK-P5</strain>
    </source>
</reference>
<dbReference type="InterPro" id="IPR011006">
    <property type="entry name" value="CheY-like_superfamily"/>
</dbReference>
<dbReference type="InterPro" id="IPR001867">
    <property type="entry name" value="OmpR/PhoB-type_DNA-bd"/>
</dbReference>
<dbReference type="SUPFAM" id="SSF46894">
    <property type="entry name" value="C-terminal effector domain of the bipartite response regulators"/>
    <property type="match status" value="1"/>
</dbReference>
<organism evidence="10 11">
    <name type="scientific">Sneathiella marina</name>
    <dbReference type="NCBI Taxonomy" id="2950108"/>
    <lineage>
        <taxon>Bacteria</taxon>
        <taxon>Pseudomonadati</taxon>
        <taxon>Pseudomonadota</taxon>
        <taxon>Alphaproteobacteria</taxon>
        <taxon>Sneathiellales</taxon>
        <taxon>Sneathiellaceae</taxon>
        <taxon>Sneathiella</taxon>
    </lineage>
</organism>
<dbReference type="Proteomes" id="UP001056291">
    <property type="component" value="Chromosome"/>
</dbReference>
<dbReference type="InterPro" id="IPR036388">
    <property type="entry name" value="WH-like_DNA-bd_sf"/>
</dbReference>
<dbReference type="SUPFAM" id="SSF52172">
    <property type="entry name" value="CheY-like"/>
    <property type="match status" value="1"/>
</dbReference>
<dbReference type="Gene3D" id="1.10.10.10">
    <property type="entry name" value="Winged helix-like DNA-binding domain superfamily/Winged helix DNA-binding domain"/>
    <property type="match status" value="1"/>
</dbReference>
<dbReference type="PANTHER" id="PTHR48111">
    <property type="entry name" value="REGULATOR OF RPOS"/>
    <property type="match status" value="1"/>
</dbReference>
<dbReference type="PROSITE" id="PS50110">
    <property type="entry name" value="RESPONSE_REGULATORY"/>
    <property type="match status" value="1"/>
</dbReference>
<comment type="caution">
    <text evidence="6">Lacks conserved residue(s) required for the propagation of feature annotation.</text>
</comment>
<feature type="DNA-binding region" description="OmpR/PhoB-type" evidence="7">
    <location>
        <begin position="101"/>
        <end position="203"/>
    </location>
</feature>
<dbReference type="InterPro" id="IPR016032">
    <property type="entry name" value="Sig_transdc_resp-reg_C-effctor"/>
</dbReference>
<dbReference type="PROSITE" id="PS51755">
    <property type="entry name" value="OMPR_PHOB"/>
    <property type="match status" value="1"/>
</dbReference>
<evidence type="ECO:0000256" key="3">
    <source>
        <dbReference type="ARBA" id="ARBA00023015"/>
    </source>
</evidence>
<evidence type="ECO:0000256" key="6">
    <source>
        <dbReference type="PROSITE-ProRule" id="PRU00169"/>
    </source>
</evidence>
<dbReference type="Pfam" id="PF00072">
    <property type="entry name" value="Response_reg"/>
    <property type="match status" value="1"/>
</dbReference>
<dbReference type="Pfam" id="PF00486">
    <property type="entry name" value="Trans_reg_C"/>
    <property type="match status" value="1"/>
</dbReference>
<keyword evidence="3" id="KW-0805">Transcription regulation</keyword>
<dbReference type="CDD" id="cd00156">
    <property type="entry name" value="REC"/>
    <property type="match status" value="1"/>
</dbReference>
<keyword evidence="5" id="KW-0804">Transcription</keyword>
<evidence type="ECO:0000259" key="9">
    <source>
        <dbReference type="PROSITE" id="PS51755"/>
    </source>
</evidence>
<keyword evidence="4 7" id="KW-0238">DNA-binding</keyword>
<evidence type="ECO:0000313" key="11">
    <source>
        <dbReference type="Proteomes" id="UP001056291"/>
    </source>
</evidence>
<evidence type="ECO:0000256" key="4">
    <source>
        <dbReference type="ARBA" id="ARBA00023125"/>
    </source>
</evidence>
<dbReference type="PANTHER" id="PTHR48111:SF1">
    <property type="entry name" value="TWO-COMPONENT RESPONSE REGULATOR ORR33"/>
    <property type="match status" value="1"/>
</dbReference>
<dbReference type="Gene3D" id="3.40.50.2300">
    <property type="match status" value="1"/>
</dbReference>
<evidence type="ECO:0000256" key="1">
    <source>
        <dbReference type="ARBA" id="ARBA00022553"/>
    </source>
</evidence>
<evidence type="ECO:0000256" key="5">
    <source>
        <dbReference type="ARBA" id="ARBA00023163"/>
    </source>
</evidence>
<feature type="domain" description="Response regulatory" evidence="8">
    <location>
        <begin position="1"/>
        <end position="97"/>
    </location>
</feature>
<sequence length="235" mass="26355">MRLLGFTVDTAADIQAAVKLGGGSHYDVVIVNAKLPDGSGIGLIEAIRTDDNIIKIVIVDSETLTAQKICALESGADDCLSKPVSCRELLLRIKQRMKPSQIHEDLAEKTFHVLMDKMEVYGPDTKKFKLSGNEFQMMMMFVNRRYEVLSRDEISKEIFSVPWNYDDRRVDNLVAKLRKIVEPHGEIPSYIKTVRNKGYVFVGDAEVKDTRGSNLMALPKWTTIGRNSSFSNTPG</sequence>
<dbReference type="SMART" id="SM00862">
    <property type="entry name" value="Trans_reg_C"/>
    <property type="match status" value="1"/>
</dbReference>
<evidence type="ECO:0000256" key="2">
    <source>
        <dbReference type="ARBA" id="ARBA00023012"/>
    </source>
</evidence>
<proteinExistence type="predicted"/>
<evidence type="ECO:0000256" key="7">
    <source>
        <dbReference type="PROSITE-ProRule" id="PRU01091"/>
    </source>
</evidence>
<dbReference type="CDD" id="cd00383">
    <property type="entry name" value="trans_reg_C"/>
    <property type="match status" value="1"/>
</dbReference>
<evidence type="ECO:0000313" key="10">
    <source>
        <dbReference type="EMBL" id="USG61958.1"/>
    </source>
</evidence>
<keyword evidence="1" id="KW-0597">Phosphoprotein</keyword>